<evidence type="ECO:0000256" key="2">
    <source>
        <dbReference type="SAM" id="SignalP"/>
    </source>
</evidence>
<proteinExistence type="predicted"/>
<dbReference type="AlphaFoldDB" id="A0A9W9D697"/>
<reference evidence="3" key="1">
    <citation type="submission" date="2022-10" db="EMBL/GenBank/DDBJ databases">
        <title>Tapping the CABI collections for fungal endophytes: first genome assemblies for Collariella, Neodidymelliopsis, Ascochyta clinopodiicola, Didymella pomorum, Didymosphaeria variabile, Neocosmospora piperis and Neocucurbitaria cava.</title>
        <authorList>
            <person name="Hill R."/>
        </authorList>
    </citation>
    <scope>NUCLEOTIDE SEQUENCE</scope>
    <source>
        <strain evidence="3">IMI 355091</strain>
    </source>
</reference>
<keyword evidence="2" id="KW-0732">Signal</keyword>
<organism evidence="3 4">
    <name type="scientific">Didymella pomorum</name>
    <dbReference type="NCBI Taxonomy" id="749634"/>
    <lineage>
        <taxon>Eukaryota</taxon>
        <taxon>Fungi</taxon>
        <taxon>Dikarya</taxon>
        <taxon>Ascomycota</taxon>
        <taxon>Pezizomycotina</taxon>
        <taxon>Dothideomycetes</taxon>
        <taxon>Pleosporomycetidae</taxon>
        <taxon>Pleosporales</taxon>
        <taxon>Pleosporineae</taxon>
        <taxon>Didymellaceae</taxon>
        <taxon>Didymella</taxon>
    </lineage>
</organism>
<feature type="chain" id="PRO_5040812249" description="GPI anchored cell wall protein" evidence="2">
    <location>
        <begin position="17"/>
        <end position="218"/>
    </location>
</feature>
<dbReference type="PANTHER" id="PTHR40640">
    <property type="entry name" value="ANCHORED GLYCOPROTEIN, PUTATIVE (AFU_ORTHOLOGUE AFUA_8G04860)-RELATED"/>
    <property type="match status" value="1"/>
</dbReference>
<evidence type="ECO:0000313" key="3">
    <source>
        <dbReference type="EMBL" id="KAJ4401925.1"/>
    </source>
</evidence>
<dbReference type="Proteomes" id="UP001140510">
    <property type="component" value="Unassembled WGS sequence"/>
</dbReference>
<keyword evidence="4" id="KW-1185">Reference proteome</keyword>
<comment type="caution">
    <text evidence="3">The sequence shown here is derived from an EMBL/GenBank/DDBJ whole genome shotgun (WGS) entry which is preliminary data.</text>
</comment>
<accession>A0A9W9D697</accession>
<name>A0A9W9D697_9PLEO</name>
<evidence type="ECO:0008006" key="5">
    <source>
        <dbReference type="Google" id="ProtNLM"/>
    </source>
</evidence>
<feature type="region of interest" description="Disordered" evidence="1">
    <location>
        <begin position="156"/>
        <end position="177"/>
    </location>
</feature>
<protein>
    <recommendedName>
        <fullName evidence="5">GPI anchored cell wall protein</fullName>
    </recommendedName>
</protein>
<gene>
    <name evidence="3" type="ORF">N0V91_007578</name>
</gene>
<evidence type="ECO:0000313" key="4">
    <source>
        <dbReference type="Proteomes" id="UP001140510"/>
    </source>
</evidence>
<dbReference type="OrthoDB" id="4991875at2759"/>
<evidence type="ECO:0000256" key="1">
    <source>
        <dbReference type="SAM" id="MobiDB-lite"/>
    </source>
</evidence>
<sequence>MISTLVLSTLLSLAAAQQTRTITIPTVGGDSNNVAASVVTAANGATTLELHCVESPCGLFPKQTLVYGPSTYNVDMSDPNTDFTATMDCDLASSTAVCRETAGGSEANFPGSSTTSYEGTDVGSATITITAGADKLAQATSASSVAASQTSVQSASSSAGTASITPAPGSSSTAASANASKSGSAAASASTAGAAINALVMGGGLAGAAAGVFGGLLL</sequence>
<feature type="signal peptide" evidence="2">
    <location>
        <begin position="1"/>
        <end position="16"/>
    </location>
</feature>
<dbReference type="PANTHER" id="PTHR40640:SF1">
    <property type="entry name" value="ANCHORED GLYCOPROTEIN, PUTATIVE (AFU_ORTHOLOGUE AFUA_8G04860)-RELATED"/>
    <property type="match status" value="1"/>
</dbReference>
<dbReference type="EMBL" id="JAPEVA010000067">
    <property type="protein sequence ID" value="KAJ4401925.1"/>
    <property type="molecule type" value="Genomic_DNA"/>
</dbReference>